<keyword evidence="3" id="KW-0805">Transcription regulation</keyword>
<dbReference type="PANTHER" id="PTHR11834">
    <property type="entry name" value="TRANSCRIPTIONAL ENHANCER FACTOR TEF RELATED"/>
    <property type="match status" value="1"/>
</dbReference>
<dbReference type="Gene3D" id="6.10.20.40">
    <property type="entry name" value="TEA/ATTS domain"/>
    <property type="match status" value="1"/>
</dbReference>
<dbReference type="Proteomes" id="UP001497453">
    <property type="component" value="Chromosome 10"/>
</dbReference>
<evidence type="ECO:0000313" key="8">
    <source>
        <dbReference type="EMBL" id="CAL1697823.1"/>
    </source>
</evidence>
<dbReference type="SMART" id="SM00426">
    <property type="entry name" value="TEA"/>
    <property type="match status" value="1"/>
</dbReference>
<evidence type="ECO:0000256" key="6">
    <source>
        <dbReference type="PROSITE-ProRule" id="PRU00505"/>
    </source>
</evidence>
<organism evidence="8 9">
    <name type="scientific">Somion occarium</name>
    <dbReference type="NCBI Taxonomy" id="3059160"/>
    <lineage>
        <taxon>Eukaryota</taxon>
        <taxon>Fungi</taxon>
        <taxon>Dikarya</taxon>
        <taxon>Basidiomycota</taxon>
        <taxon>Agaricomycotina</taxon>
        <taxon>Agaricomycetes</taxon>
        <taxon>Polyporales</taxon>
        <taxon>Cerrenaceae</taxon>
        <taxon>Somion</taxon>
    </lineage>
</organism>
<dbReference type="PANTHER" id="PTHR11834:SF0">
    <property type="entry name" value="PROTEIN SCALLOPED"/>
    <property type="match status" value="1"/>
</dbReference>
<dbReference type="InterPro" id="IPR000818">
    <property type="entry name" value="TEA/ATTS_dom"/>
</dbReference>
<dbReference type="InterPro" id="IPR038096">
    <property type="entry name" value="TEA/ATTS_sf"/>
</dbReference>
<evidence type="ECO:0000259" key="7">
    <source>
        <dbReference type="PROSITE" id="PS51088"/>
    </source>
</evidence>
<comment type="similarity">
    <text evidence="2">Belongs to the TEC1 family.</text>
</comment>
<proteinExistence type="inferred from homology"/>
<gene>
    <name evidence="8" type="ORF">GFSPODELE1_LOCUS1873</name>
</gene>
<feature type="DNA-binding region" description="TEA" evidence="6">
    <location>
        <begin position="37"/>
        <end position="111"/>
    </location>
</feature>
<accession>A0ABP1CSY7</accession>
<dbReference type="EMBL" id="OZ037953">
    <property type="protein sequence ID" value="CAL1697823.1"/>
    <property type="molecule type" value="Genomic_DNA"/>
</dbReference>
<name>A0ABP1CSY7_9APHY</name>
<evidence type="ECO:0000256" key="5">
    <source>
        <dbReference type="ARBA" id="ARBA00023242"/>
    </source>
</evidence>
<evidence type="ECO:0000256" key="2">
    <source>
        <dbReference type="ARBA" id="ARBA00008421"/>
    </source>
</evidence>
<feature type="domain" description="TEA" evidence="7">
    <location>
        <begin position="37"/>
        <end position="111"/>
    </location>
</feature>
<evidence type="ECO:0000256" key="3">
    <source>
        <dbReference type="ARBA" id="ARBA00023015"/>
    </source>
</evidence>
<evidence type="ECO:0000256" key="1">
    <source>
        <dbReference type="ARBA" id="ARBA00004123"/>
    </source>
</evidence>
<dbReference type="PROSITE" id="PS51088">
    <property type="entry name" value="TEA_2"/>
    <property type="match status" value="1"/>
</dbReference>
<comment type="subcellular location">
    <subcellularLocation>
        <location evidence="1">Nucleus</location>
    </subcellularLocation>
</comment>
<keyword evidence="5" id="KW-0539">Nucleus</keyword>
<keyword evidence="9" id="KW-1185">Reference proteome</keyword>
<sequence>MQRRVATRAHSTNASLSDPHSAVNVILAHRKCWRIMKGKNEPVWPRELEAALIEGMERYKPTGSRSTKALGRLPMRNKFIADYIFEVTGKRRTPKQVGSRIQQLRDTNSGKHIVKTLSDRHYEMLQPTRSPYDTADEGASDLAQWSAQPVEPPSPKHVYIEISHPHDTTFLDILPFSTSSSVDVRFVGRTLRDIDPTITFVSATKFNCYSSFQVIQHDSVVTSEITNFESHPTSTPLGTPGYLYSTTLVPRFWPRLCSSSDPTSYTIVQEIIRAEGHPDVLSSVVYHIVFASAPSRSVSPSSVDDGSSIGDYSFSSESSPNLRTDFEQYLASMQASPTQGSSMQMAPVESESALFVPELVYHGEEGYASSLASPLDPPTNTNVMIPWSDDTLMPARIPAAPTATFIAPGTVCDSYFAAEQATMSSSCFDNHVSFSDVVF</sequence>
<dbReference type="InterPro" id="IPR050937">
    <property type="entry name" value="TEC1_TEAD_TF"/>
</dbReference>
<keyword evidence="4" id="KW-0804">Transcription</keyword>
<evidence type="ECO:0000256" key="4">
    <source>
        <dbReference type="ARBA" id="ARBA00023163"/>
    </source>
</evidence>
<protein>
    <recommendedName>
        <fullName evidence="7">TEA domain-containing protein</fullName>
    </recommendedName>
</protein>
<reference evidence="9" key="1">
    <citation type="submission" date="2024-04" db="EMBL/GenBank/DDBJ databases">
        <authorList>
            <person name="Shaw F."/>
            <person name="Minotto A."/>
        </authorList>
    </citation>
    <scope>NUCLEOTIDE SEQUENCE [LARGE SCALE GENOMIC DNA]</scope>
</reference>
<evidence type="ECO:0000313" key="9">
    <source>
        <dbReference type="Proteomes" id="UP001497453"/>
    </source>
</evidence>
<dbReference type="Pfam" id="PF01285">
    <property type="entry name" value="TEA"/>
    <property type="match status" value="1"/>
</dbReference>